<evidence type="ECO:0000313" key="5">
    <source>
        <dbReference type="EMBL" id="MBB6062369.1"/>
    </source>
</evidence>
<dbReference type="Gene3D" id="3.60.21.10">
    <property type="match status" value="1"/>
</dbReference>
<dbReference type="EC" id="3.1.3.5" evidence="5"/>
<comment type="similarity">
    <text evidence="2">Belongs to the 5'-nucleotidase family.</text>
</comment>
<dbReference type="Pfam" id="PF00149">
    <property type="entry name" value="Metallophos"/>
    <property type="match status" value="1"/>
</dbReference>
<dbReference type="SUPFAM" id="SSF56300">
    <property type="entry name" value="Metallo-dependent phosphatases"/>
    <property type="match status" value="1"/>
</dbReference>
<dbReference type="GO" id="GO:0009166">
    <property type="term" value="P:nucleotide catabolic process"/>
    <property type="evidence" value="ECO:0007669"/>
    <property type="project" value="InterPro"/>
</dbReference>
<dbReference type="AlphaFoldDB" id="A0A841GRQ0"/>
<comment type="caution">
    <text evidence="5">The sequence shown here is derived from an EMBL/GenBank/DDBJ whole genome shotgun (WGS) entry which is preliminary data.</text>
</comment>
<dbReference type="RefSeq" id="WP_184619052.1">
    <property type="nucleotide sequence ID" value="NZ_JACHEX010000002.1"/>
</dbReference>
<dbReference type="Proteomes" id="UP000555828">
    <property type="component" value="Unassembled WGS sequence"/>
</dbReference>
<organism evidence="5 6">
    <name type="scientific">Thermosipho japonicus</name>
    <dbReference type="NCBI Taxonomy" id="90323"/>
    <lineage>
        <taxon>Bacteria</taxon>
        <taxon>Thermotogati</taxon>
        <taxon>Thermotogota</taxon>
        <taxon>Thermotogae</taxon>
        <taxon>Thermotogales</taxon>
        <taxon>Fervidobacteriaceae</taxon>
        <taxon>Thermosipho</taxon>
    </lineage>
</organism>
<dbReference type="InterPro" id="IPR008334">
    <property type="entry name" value="5'-Nucleotdase_C"/>
</dbReference>
<keyword evidence="1" id="KW-0732">Signal</keyword>
<protein>
    <submittedName>
        <fullName evidence="5">5'-nucleotidase/UDP-sugar diphosphatase</fullName>
        <ecNumber evidence="5">3.1.3.5</ecNumber>
        <ecNumber evidence="5">3.6.1.45</ecNumber>
    </submittedName>
</protein>
<dbReference type="PRINTS" id="PR01607">
    <property type="entry name" value="APYRASEFAMLY"/>
</dbReference>
<dbReference type="SUPFAM" id="SSF55816">
    <property type="entry name" value="5'-nucleotidase (syn. UDP-sugar hydrolase), C-terminal domain"/>
    <property type="match status" value="1"/>
</dbReference>
<dbReference type="InterPro" id="IPR006179">
    <property type="entry name" value="5_nucleotidase/apyrase"/>
</dbReference>
<dbReference type="GO" id="GO:0030288">
    <property type="term" value="C:outer membrane-bounded periplasmic space"/>
    <property type="evidence" value="ECO:0007669"/>
    <property type="project" value="TreeGrafter"/>
</dbReference>
<gene>
    <name evidence="5" type="ORF">HNP65_000807</name>
</gene>
<dbReference type="GO" id="GO:0008768">
    <property type="term" value="F:UDP-sugar diphosphatase activity"/>
    <property type="evidence" value="ECO:0007669"/>
    <property type="project" value="UniProtKB-EC"/>
</dbReference>
<dbReference type="EC" id="3.6.1.45" evidence="5"/>
<evidence type="ECO:0000259" key="3">
    <source>
        <dbReference type="Pfam" id="PF00149"/>
    </source>
</evidence>
<dbReference type="InterPro" id="IPR029052">
    <property type="entry name" value="Metallo-depent_PP-like"/>
</dbReference>
<feature type="domain" description="Calcineurin-like phosphoesterase" evidence="3">
    <location>
        <begin position="24"/>
        <end position="235"/>
    </location>
</feature>
<reference evidence="5 6" key="1">
    <citation type="submission" date="2020-08" db="EMBL/GenBank/DDBJ databases">
        <title>Genomic Encyclopedia of Type Strains, Phase IV (KMG-IV): sequencing the most valuable type-strain genomes for metagenomic binning, comparative biology and taxonomic classification.</title>
        <authorList>
            <person name="Goeker M."/>
        </authorList>
    </citation>
    <scope>NUCLEOTIDE SEQUENCE [LARGE SCALE GENOMIC DNA]</scope>
    <source>
        <strain evidence="5 6">DSM 13481</strain>
    </source>
</reference>
<sequence>MRNLKFLVVLMVVLALSVFAVKISIFHVNDTHGHAWTFSEYHNPDIGGFAVIASIIDEERAKNPNVLFLHAGDINTGVPESDLLNALPDIFALNRMKLDAMAVGNHEFDKPRDVLKYQMSIAKFPFLSANIYKDGKPFFTPYIIKNVGGVKVAIFGLTTEETSILEPLYSQDLEFRNAIEVAKELVPMLREKADVVIALTHLGMGQEYEGNYTTSEELAQNVDGIDVIIDGHSHTKLEEAKVINNTIIVQAWEWGKIVGKLDLDVENGKIKEWNWTPIPVNLKVYKGKDENGNAIYEYVGKPYEPAMYVKVPLDYFAKLGSKKLDTVIGETKVLLDGERAHVRSGDTNLGHLITDAMLWKTGADIAFQNGGGIRASIEPGKITIRDILTVLPFGNTVYVMKMKGSDIMKVLEYAANIPEGKGAFLHVAGLTFESKNGKVTKVMVNGKPLEMDKVYKVVTNNYMAGGGDGYSMLKEAKATGYDTGFVLADVVVEYIQKGLGGKIDSYDDTPRYIRINE</sequence>
<keyword evidence="2" id="KW-0547">Nucleotide-binding</keyword>
<dbReference type="InterPro" id="IPR036907">
    <property type="entry name" value="5'-Nucleotdase_C_sf"/>
</dbReference>
<dbReference type="Pfam" id="PF02872">
    <property type="entry name" value="5_nucleotid_C"/>
    <property type="match status" value="1"/>
</dbReference>
<keyword evidence="6" id="KW-1185">Reference proteome</keyword>
<keyword evidence="2 5" id="KW-0378">Hydrolase</keyword>
<accession>A0A841GRQ0</accession>
<evidence type="ECO:0000256" key="2">
    <source>
        <dbReference type="RuleBase" id="RU362119"/>
    </source>
</evidence>
<proteinExistence type="inferred from homology"/>
<name>A0A841GRQ0_9BACT</name>
<dbReference type="PANTHER" id="PTHR11575">
    <property type="entry name" value="5'-NUCLEOTIDASE-RELATED"/>
    <property type="match status" value="1"/>
</dbReference>
<dbReference type="InterPro" id="IPR004843">
    <property type="entry name" value="Calcineurin-like_PHP"/>
</dbReference>
<dbReference type="GO" id="GO:0008253">
    <property type="term" value="F:5'-nucleotidase activity"/>
    <property type="evidence" value="ECO:0007669"/>
    <property type="project" value="UniProtKB-EC"/>
</dbReference>
<evidence type="ECO:0000313" key="6">
    <source>
        <dbReference type="Proteomes" id="UP000555828"/>
    </source>
</evidence>
<dbReference type="Gene3D" id="3.90.780.10">
    <property type="entry name" value="5'-Nucleotidase, C-terminal domain"/>
    <property type="match status" value="1"/>
</dbReference>
<dbReference type="GO" id="GO:0000166">
    <property type="term" value="F:nucleotide binding"/>
    <property type="evidence" value="ECO:0007669"/>
    <property type="project" value="UniProtKB-KW"/>
</dbReference>
<evidence type="ECO:0000259" key="4">
    <source>
        <dbReference type="Pfam" id="PF02872"/>
    </source>
</evidence>
<dbReference type="PANTHER" id="PTHR11575:SF24">
    <property type="entry name" value="5'-NUCLEOTIDASE"/>
    <property type="match status" value="1"/>
</dbReference>
<feature type="domain" description="5'-Nucleotidase C-terminal" evidence="4">
    <location>
        <begin position="327"/>
        <end position="475"/>
    </location>
</feature>
<dbReference type="EMBL" id="JACHEX010000002">
    <property type="protein sequence ID" value="MBB6062369.1"/>
    <property type="molecule type" value="Genomic_DNA"/>
</dbReference>
<evidence type="ECO:0000256" key="1">
    <source>
        <dbReference type="ARBA" id="ARBA00022729"/>
    </source>
</evidence>